<keyword evidence="4" id="KW-1185">Reference proteome</keyword>
<dbReference type="RefSeq" id="WP_245686638.1">
    <property type="nucleotide sequence ID" value="NZ_FMVT01000007.1"/>
</dbReference>
<feature type="region of interest" description="Disordered" evidence="1">
    <location>
        <begin position="182"/>
        <end position="202"/>
    </location>
</feature>
<name>A0A1G5HTK7_9RHOB</name>
<evidence type="ECO:0000313" key="4">
    <source>
        <dbReference type="Proteomes" id="UP000199502"/>
    </source>
</evidence>
<dbReference type="EMBL" id="FMVT01000007">
    <property type="protein sequence ID" value="SCY67212.1"/>
    <property type="molecule type" value="Genomic_DNA"/>
</dbReference>
<dbReference type="Gene3D" id="1.25.40.10">
    <property type="entry name" value="Tetratricopeptide repeat domain"/>
    <property type="match status" value="1"/>
</dbReference>
<dbReference type="SUPFAM" id="SSF81901">
    <property type="entry name" value="HCP-like"/>
    <property type="match status" value="1"/>
</dbReference>
<feature type="signal peptide" evidence="2">
    <location>
        <begin position="1"/>
        <end position="32"/>
    </location>
</feature>
<sequence>MRARLGQAHFVDRVRAGLLAALLLSLPGLVLAQPAPETPPETPPEELGDLNPDELTWQRVMRDTERGETSMMNCAMGYMITKSGRHVPARELFERCAADGWTGAMTWMSQLDENGLGAPRDSARAAEWDRRAAEAGDPVGQFNHGLGLLRGHGTRYDPEAGRRMIDSAAQAGLPVARRLQEAGYDPRAVTPDADEGRFQPMF</sequence>
<feature type="chain" id="PRO_5011780601" description="Sel1 repeat-containing protein" evidence="2">
    <location>
        <begin position="33"/>
        <end position="202"/>
    </location>
</feature>
<proteinExistence type="predicted"/>
<dbReference type="Pfam" id="PF08238">
    <property type="entry name" value="Sel1"/>
    <property type="match status" value="2"/>
</dbReference>
<gene>
    <name evidence="3" type="ORF">SAMN05660710_02306</name>
</gene>
<dbReference type="STRING" id="336292.SAMN05660710_02306"/>
<dbReference type="InterPro" id="IPR011990">
    <property type="entry name" value="TPR-like_helical_dom_sf"/>
</dbReference>
<evidence type="ECO:0000256" key="2">
    <source>
        <dbReference type="SAM" id="SignalP"/>
    </source>
</evidence>
<dbReference type="Proteomes" id="UP000199502">
    <property type="component" value="Unassembled WGS sequence"/>
</dbReference>
<evidence type="ECO:0008006" key="5">
    <source>
        <dbReference type="Google" id="ProtNLM"/>
    </source>
</evidence>
<dbReference type="AlphaFoldDB" id="A0A1G5HTK7"/>
<organism evidence="3 4">
    <name type="scientific">Paracoccus tibetensis</name>
    <dbReference type="NCBI Taxonomy" id="336292"/>
    <lineage>
        <taxon>Bacteria</taxon>
        <taxon>Pseudomonadati</taxon>
        <taxon>Pseudomonadota</taxon>
        <taxon>Alphaproteobacteria</taxon>
        <taxon>Rhodobacterales</taxon>
        <taxon>Paracoccaceae</taxon>
        <taxon>Paracoccus</taxon>
    </lineage>
</organism>
<accession>A0A1G5HTK7</accession>
<reference evidence="3 4" key="1">
    <citation type="submission" date="2016-10" db="EMBL/GenBank/DDBJ databases">
        <authorList>
            <person name="de Groot N.N."/>
        </authorList>
    </citation>
    <scope>NUCLEOTIDE SEQUENCE [LARGE SCALE GENOMIC DNA]</scope>
    <source>
        <strain evidence="3 4">CGMCC 1.8925</strain>
    </source>
</reference>
<keyword evidence="2" id="KW-0732">Signal</keyword>
<dbReference type="InterPro" id="IPR006597">
    <property type="entry name" value="Sel1-like"/>
</dbReference>
<protein>
    <recommendedName>
        <fullName evidence="5">Sel1 repeat-containing protein</fullName>
    </recommendedName>
</protein>
<evidence type="ECO:0000313" key="3">
    <source>
        <dbReference type="EMBL" id="SCY67212.1"/>
    </source>
</evidence>
<evidence type="ECO:0000256" key="1">
    <source>
        <dbReference type="SAM" id="MobiDB-lite"/>
    </source>
</evidence>